<feature type="region of interest" description="Disordered" evidence="3">
    <location>
        <begin position="193"/>
        <end position="244"/>
    </location>
</feature>
<protein>
    <recommendedName>
        <fullName evidence="4">Bromo domain-containing protein</fullName>
    </recommendedName>
</protein>
<dbReference type="GeneID" id="17353202"/>
<evidence type="ECO:0000256" key="1">
    <source>
        <dbReference type="ARBA" id="ARBA00023117"/>
    </source>
</evidence>
<accession>E1ZK73</accession>
<evidence type="ECO:0000313" key="6">
    <source>
        <dbReference type="Proteomes" id="UP000008141"/>
    </source>
</evidence>
<keyword evidence="1 2" id="KW-0103">Bromodomain</keyword>
<dbReference type="eggNOG" id="KOG1828">
    <property type="taxonomic scope" value="Eukaryota"/>
</dbReference>
<dbReference type="InterPro" id="IPR051831">
    <property type="entry name" value="Bromodomain_contain_prot"/>
</dbReference>
<dbReference type="STRING" id="554065.E1ZK73"/>
<evidence type="ECO:0000259" key="4">
    <source>
        <dbReference type="PROSITE" id="PS50014"/>
    </source>
</evidence>
<dbReference type="AlphaFoldDB" id="E1ZK73"/>
<dbReference type="PROSITE" id="PS50014">
    <property type="entry name" value="BROMODOMAIN_2"/>
    <property type="match status" value="1"/>
</dbReference>
<feature type="region of interest" description="Disordered" evidence="3">
    <location>
        <begin position="1"/>
        <end position="126"/>
    </location>
</feature>
<feature type="compositionally biased region" description="Low complexity" evidence="3">
    <location>
        <begin position="308"/>
        <end position="322"/>
    </location>
</feature>
<feature type="compositionally biased region" description="Low complexity" evidence="3">
    <location>
        <begin position="278"/>
        <end position="287"/>
    </location>
</feature>
<dbReference type="Pfam" id="PF00439">
    <property type="entry name" value="Bromodomain"/>
    <property type="match status" value="1"/>
</dbReference>
<evidence type="ECO:0000256" key="2">
    <source>
        <dbReference type="PROSITE-ProRule" id="PRU00035"/>
    </source>
</evidence>
<dbReference type="SMART" id="SM00297">
    <property type="entry name" value="BROMO"/>
    <property type="match status" value="1"/>
</dbReference>
<evidence type="ECO:0000256" key="3">
    <source>
        <dbReference type="SAM" id="MobiDB-lite"/>
    </source>
</evidence>
<dbReference type="PRINTS" id="PR00503">
    <property type="entry name" value="BROMODOMAIN"/>
</dbReference>
<organism evidence="6">
    <name type="scientific">Chlorella variabilis</name>
    <name type="common">Green alga</name>
    <dbReference type="NCBI Taxonomy" id="554065"/>
    <lineage>
        <taxon>Eukaryota</taxon>
        <taxon>Viridiplantae</taxon>
        <taxon>Chlorophyta</taxon>
        <taxon>core chlorophytes</taxon>
        <taxon>Trebouxiophyceae</taxon>
        <taxon>Chlorellales</taxon>
        <taxon>Chlorellaceae</taxon>
        <taxon>Chlorella clade</taxon>
        <taxon>Chlorella</taxon>
    </lineage>
</organism>
<sequence>MSFKFKLKVKTGGTGDGAAPTSSQPSAGGAPQQPGQDLYAAPSQQWPIEPAGDPLAGTASQALAPAPSKPMKFKLKVASGAGQAPAAPVEHQWDAPPAAPPPRVKREAPDAAGDEAGAAPAARPIKKIKLTTGKAAGVPVGKKPLIRFKPPAKQPCDAAAAAAVDATAGGGATARGATLPIVRLTLSAVGAPAGGGVRRPKAKALKPKPGLKAGGGVKKAKVRTAKGAGLSPEGGAKRAKRSRSELKELRDLGIDDFEDYDPDVPVAPRTFHLRSSHAAAAPSSTGLGASGGGPAPSDARTGGGGGVADTAGTATPPGDGPASWPQVAAARGAGGAPRKEDFERLLARCQKKDVHSMFKEPVTEAIAPGYFAVIQRPMDFSTMRAKAQRGEYASWDGLRADMRLMFTNALTYNAQGGTVHNYAKLLMGQCDRIVELAMQGKTDFRSSASITRKHNAAVKAQQRAEREALRAQARRALLCARPPPSGVPCCHDLAAEQRAAQEAKVLKKAGLASSYDEHEDENIRNSYRRPVRDGNVAKWRGLGGGSSAEGVAWGPGRQVLRPVNPWLPPGMYALSLARFAAGLKGKARDLVRRRALASSAADEAAERALQQELAKKVPLPPPPPAPAAAAPSAASAAAAAAGNRFGAAAGMAQQQTAMQAALGAASAAAGSAAAVAAAPATMLAQQQMMMQAAAGKQGMMGMAPGAMLARPGGQGLPPGATITLMATPQGMVPFLIQPGQQPIMMMAPGMMPGGAAGAGQKLPGGMPGGMMPGMQQGMFMPGMMQQQQQQQPSMRPKQ</sequence>
<dbReference type="OrthoDB" id="515250at2759"/>
<dbReference type="KEGG" id="cvr:CHLNCDRAFT_136360"/>
<gene>
    <name evidence="5" type="ORF">CHLNCDRAFT_136360</name>
</gene>
<reference evidence="5 6" key="1">
    <citation type="journal article" date="2010" name="Plant Cell">
        <title>The Chlorella variabilis NC64A genome reveals adaptation to photosymbiosis, coevolution with viruses, and cryptic sex.</title>
        <authorList>
            <person name="Blanc G."/>
            <person name="Duncan G."/>
            <person name="Agarkova I."/>
            <person name="Borodovsky M."/>
            <person name="Gurnon J."/>
            <person name="Kuo A."/>
            <person name="Lindquist E."/>
            <person name="Lucas S."/>
            <person name="Pangilinan J."/>
            <person name="Polle J."/>
            <person name="Salamov A."/>
            <person name="Terry A."/>
            <person name="Yamada T."/>
            <person name="Dunigan D.D."/>
            <person name="Grigoriev I.V."/>
            <person name="Claverie J.M."/>
            <person name="Van Etten J.L."/>
        </authorList>
    </citation>
    <scope>NUCLEOTIDE SEQUENCE [LARGE SCALE GENOMIC DNA]</scope>
    <source>
        <strain evidence="5 6">NC64A</strain>
    </source>
</reference>
<keyword evidence="6" id="KW-1185">Reference proteome</keyword>
<dbReference type="RefSeq" id="XP_005845855.1">
    <property type="nucleotide sequence ID" value="XM_005845793.1"/>
</dbReference>
<dbReference type="InterPro" id="IPR001487">
    <property type="entry name" value="Bromodomain"/>
</dbReference>
<dbReference type="EMBL" id="GL433850">
    <property type="protein sequence ID" value="EFN53753.1"/>
    <property type="molecule type" value="Genomic_DNA"/>
</dbReference>
<dbReference type="Gene3D" id="1.20.920.10">
    <property type="entry name" value="Bromodomain-like"/>
    <property type="match status" value="1"/>
</dbReference>
<dbReference type="OMA" id="EHEDENI"/>
<name>E1ZK73_CHLVA</name>
<feature type="compositionally biased region" description="Low complexity" evidence="3">
    <location>
        <begin position="110"/>
        <end position="122"/>
    </location>
</feature>
<dbReference type="PANTHER" id="PTHR22881">
    <property type="entry name" value="BROMODOMAIN CONTAINING PROTEIN"/>
    <property type="match status" value="1"/>
</dbReference>
<proteinExistence type="predicted"/>
<dbReference type="Proteomes" id="UP000008141">
    <property type="component" value="Unassembled WGS sequence"/>
</dbReference>
<dbReference type="InterPro" id="IPR036427">
    <property type="entry name" value="Bromodomain-like_sf"/>
</dbReference>
<feature type="region of interest" description="Disordered" evidence="3">
    <location>
        <begin position="275"/>
        <end position="336"/>
    </location>
</feature>
<dbReference type="PANTHER" id="PTHR22881:SF27">
    <property type="entry name" value="BROMODOMAIN CONTAINING 7_9"/>
    <property type="match status" value="1"/>
</dbReference>
<dbReference type="SUPFAM" id="SSF47370">
    <property type="entry name" value="Bromodomain"/>
    <property type="match status" value="1"/>
</dbReference>
<feature type="domain" description="Bromo" evidence="4">
    <location>
        <begin position="350"/>
        <end position="420"/>
    </location>
</feature>
<evidence type="ECO:0000313" key="5">
    <source>
        <dbReference type="EMBL" id="EFN53753.1"/>
    </source>
</evidence>
<dbReference type="InParanoid" id="E1ZK73"/>